<dbReference type="KEGG" id="halt:IM660_14810"/>
<evidence type="ECO:0000256" key="5">
    <source>
        <dbReference type="ARBA" id="ARBA00023288"/>
    </source>
</evidence>
<keyword evidence="4" id="KW-0564">Palmitate</keyword>
<evidence type="ECO:0000256" key="6">
    <source>
        <dbReference type="SAM" id="SignalP"/>
    </source>
</evidence>
<name>A0A7M1SRY2_9MICO</name>
<keyword evidence="1" id="KW-1003">Cell membrane</keyword>
<evidence type="ECO:0000256" key="4">
    <source>
        <dbReference type="ARBA" id="ARBA00023139"/>
    </source>
</evidence>
<proteinExistence type="predicted"/>
<evidence type="ECO:0000256" key="2">
    <source>
        <dbReference type="ARBA" id="ARBA00022729"/>
    </source>
</evidence>
<dbReference type="Proteomes" id="UP000593758">
    <property type="component" value="Chromosome"/>
</dbReference>
<dbReference type="Pfam" id="PF13416">
    <property type="entry name" value="SBP_bac_8"/>
    <property type="match status" value="1"/>
</dbReference>
<keyword evidence="8" id="KW-1185">Reference proteome</keyword>
<feature type="signal peptide" evidence="6">
    <location>
        <begin position="1"/>
        <end position="20"/>
    </location>
</feature>
<accession>A0A7M1SRY2</accession>
<keyword evidence="5" id="KW-0449">Lipoprotein</keyword>
<evidence type="ECO:0000313" key="7">
    <source>
        <dbReference type="EMBL" id="QOR69907.1"/>
    </source>
</evidence>
<feature type="chain" id="PRO_5039248454" evidence="6">
    <location>
        <begin position="21"/>
        <end position="426"/>
    </location>
</feature>
<dbReference type="PROSITE" id="PS51257">
    <property type="entry name" value="PROKAR_LIPOPROTEIN"/>
    <property type="match status" value="1"/>
</dbReference>
<gene>
    <name evidence="7" type="ORF">IM660_14810</name>
</gene>
<dbReference type="PANTHER" id="PTHR43649:SF33">
    <property type="entry name" value="POLYGALACTURONAN_RHAMNOGALACTURONAN-BINDING PROTEIN YTCQ"/>
    <property type="match status" value="1"/>
</dbReference>
<sequence>MKKRNGVVGFGAAALVAMLAACGMSPQDGGGADSESIDTSGELSGSIDFQTWSLRNEKFTPYFEGLVAAFEAEHPGTTINWMDQPGEGYEEKLLQQVQTGELPDVVNIPPNFAYQLNEVGALVDLEAADAETLGVYTTGGVDAYRFDGAQGAYGYPWYLGTDLNWWNTEEMAAGGVDEVPTTFEEMVDAALTMSENGALPLFSTTPGIGELAAEGVQILQDGEWVFNTPEAAQIIQQYADLYQAGAMPAETLSNDYAGNATLYQQGQVAWTTGTASFATELQNNAPSLVEITETSPRIGTAPLFVQGISVASGSENPELALAFAQYVTNNENQVEFVKLAQGFLPGTLEANENPESFTGVIEDPLVADAVDIAATALPDAQQLQPVEWTDAMNTFAQQQISLALRGDITPEEALDRAVENATTTMG</sequence>
<evidence type="ECO:0000313" key="8">
    <source>
        <dbReference type="Proteomes" id="UP000593758"/>
    </source>
</evidence>
<protein>
    <submittedName>
        <fullName evidence="7">Extracellular solute-binding protein</fullName>
    </submittedName>
</protein>
<dbReference type="PANTHER" id="PTHR43649">
    <property type="entry name" value="ARABINOSE-BINDING PROTEIN-RELATED"/>
    <property type="match status" value="1"/>
</dbReference>
<organism evidence="7 8">
    <name type="scientific">Ruania alkalisoli</name>
    <dbReference type="NCBI Taxonomy" id="2779775"/>
    <lineage>
        <taxon>Bacteria</taxon>
        <taxon>Bacillati</taxon>
        <taxon>Actinomycetota</taxon>
        <taxon>Actinomycetes</taxon>
        <taxon>Micrococcales</taxon>
        <taxon>Ruaniaceae</taxon>
        <taxon>Ruania</taxon>
    </lineage>
</organism>
<dbReference type="Gene3D" id="3.40.190.10">
    <property type="entry name" value="Periplasmic binding protein-like II"/>
    <property type="match status" value="1"/>
</dbReference>
<keyword evidence="3" id="KW-0472">Membrane</keyword>
<dbReference type="RefSeq" id="WP_193496617.1">
    <property type="nucleotide sequence ID" value="NZ_CP063169.1"/>
</dbReference>
<keyword evidence="2 6" id="KW-0732">Signal</keyword>
<dbReference type="InterPro" id="IPR050490">
    <property type="entry name" value="Bact_solute-bd_prot1"/>
</dbReference>
<reference evidence="7 8" key="1">
    <citation type="submission" date="2020-10" db="EMBL/GenBank/DDBJ databases">
        <title>Haloactinobacterium sp. RN3S43, a bacterium isolated from saline soil.</title>
        <authorList>
            <person name="Sun J.-Q."/>
        </authorList>
    </citation>
    <scope>NUCLEOTIDE SEQUENCE [LARGE SCALE GENOMIC DNA]</scope>
    <source>
        <strain evidence="7 8">RN3S43</strain>
    </source>
</reference>
<dbReference type="SUPFAM" id="SSF53850">
    <property type="entry name" value="Periplasmic binding protein-like II"/>
    <property type="match status" value="1"/>
</dbReference>
<evidence type="ECO:0000256" key="1">
    <source>
        <dbReference type="ARBA" id="ARBA00022475"/>
    </source>
</evidence>
<dbReference type="InterPro" id="IPR006059">
    <property type="entry name" value="SBP"/>
</dbReference>
<dbReference type="EMBL" id="CP063169">
    <property type="protein sequence ID" value="QOR69907.1"/>
    <property type="molecule type" value="Genomic_DNA"/>
</dbReference>
<evidence type="ECO:0000256" key="3">
    <source>
        <dbReference type="ARBA" id="ARBA00023136"/>
    </source>
</evidence>
<dbReference type="AlphaFoldDB" id="A0A7M1SRY2"/>